<keyword evidence="1" id="KW-0812">Transmembrane</keyword>
<protein>
    <submittedName>
        <fullName evidence="2">Uncharacterized protein</fullName>
    </submittedName>
</protein>
<reference evidence="2" key="1">
    <citation type="submission" date="2023-01" db="EMBL/GenBank/DDBJ databases">
        <title>Genome assembly of the deep-sea coral Lophelia pertusa.</title>
        <authorList>
            <person name="Herrera S."/>
            <person name="Cordes E."/>
        </authorList>
    </citation>
    <scope>NUCLEOTIDE SEQUENCE</scope>
    <source>
        <strain evidence="2">USNM1676648</strain>
        <tissue evidence="2">Polyp</tissue>
    </source>
</reference>
<dbReference type="Proteomes" id="UP001163046">
    <property type="component" value="Unassembled WGS sequence"/>
</dbReference>
<evidence type="ECO:0000313" key="2">
    <source>
        <dbReference type="EMBL" id="KAJ7382443.1"/>
    </source>
</evidence>
<keyword evidence="1" id="KW-0472">Membrane</keyword>
<sequence>MELHSGCTYNITISVTDGVKFDFCSVVLRVVVQPDTQVQTGGFPKKWTILIVVVIILFLVLVCLVSCFFRLVRKQWSEHLRTSTDGQSVWIECTVSEGNESRAYKTVEFDECNEQTVKETSLL</sequence>
<dbReference type="AlphaFoldDB" id="A0A9W9ZIM8"/>
<organism evidence="2 3">
    <name type="scientific">Desmophyllum pertusum</name>
    <dbReference type="NCBI Taxonomy" id="174260"/>
    <lineage>
        <taxon>Eukaryota</taxon>
        <taxon>Metazoa</taxon>
        <taxon>Cnidaria</taxon>
        <taxon>Anthozoa</taxon>
        <taxon>Hexacorallia</taxon>
        <taxon>Scleractinia</taxon>
        <taxon>Caryophylliina</taxon>
        <taxon>Caryophylliidae</taxon>
        <taxon>Desmophyllum</taxon>
    </lineage>
</organism>
<evidence type="ECO:0000256" key="1">
    <source>
        <dbReference type="SAM" id="Phobius"/>
    </source>
</evidence>
<keyword evidence="1" id="KW-1133">Transmembrane helix</keyword>
<gene>
    <name evidence="2" type="ORF">OS493_034880</name>
</gene>
<comment type="caution">
    <text evidence="2">The sequence shown here is derived from an EMBL/GenBank/DDBJ whole genome shotgun (WGS) entry which is preliminary data.</text>
</comment>
<proteinExistence type="predicted"/>
<feature type="transmembrane region" description="Helical" evidence="1">
    <location>
        <begin position="47"/>
        <end position="72"/>
    </location>
</feature>
<accession>A0A9W9ZIM8</accession>
<dbReference type="EMBL" id="MU825923">
    <property type="protein sequence ID" value="KAJ7382443.1"/>
    <property type="molecule type" value="Genomic_DNA"/>
</dbReference>
<name>A0A9W9ZIM8_9CNID</name>
<keyword evidence="3" id="KW-1185">Reference proteome</keyword>
<evidence type="ECO:0000313" key="3">
    <source>
        <dbReference type="Proteomes" id="UP001163046"/>
    </source>
</evidence>